<evidence type="ECO:0000313" key="2">
    <source>
        <dbReference type="EnsemblPlants" id="OB06G12850.1"/>
    </source>
</evidence>
<keyword evidence="3" id="KW-1185">Reference proteome</keyword>
<keyword evidence="1" id="KW-1133">Transmembrane helix</keyword>
<evidence type="ECO:0000313" key="3">
    <source>
        <dbReference type="Proteomes" id="UP000006038"/>
    </source>
</evidence>
<dbReference type="HOGENOM" id="CLU_1909897_0_0_1"/>
<name>J3MB91_ORYBR</name>
<keyword evidence="1" id="KW-0812">Transmembrane</keyword>
<dbReference type="EnsemblPlants" id="OB06G12850.1">
    <property type="protein sequence ID" value="OB06G12850.1"/>
    <property type="gene ID" value="OB06G12850"/>
</dbReference>
<reference evidence="2" key="2">
    <citation type="submission" date="2013-04" db="UniProtKB">
        <authorList>
            <consortium name="EnsemblPlants"/>
        </authorList>
    </citation>
    <scope>IDENTIFICATION</scope>
</reference>
<sequence>MPRLALLIHADGRSASTFHVNMAVRSVESAHTARFSCPLAAHTYREESGFYVPFLTLIVLLFYFLRRFEHSGQPAERARIKAVVWLLTAKFAARLAPLMPPLVAAPRLGHGRVRHRAALPFSSEVRACGPRPD</sequence>
<reference evidence="2" key="1">
    <citation type="journal article" date="2013" name="Nat. Commun.">
        <title>Whole-genome sequencing of Oryza brachyantha reveals mechanisms underlying Oryza genome evolution.</title>
        <authorList>
            <person name="Chen J."/>
            <person name="Huang Q."/>
            <person name="Gao D."/>
            <person name="Wang J."/>
            <person name="Lang Y."/>
            <person name="Liu T."/>
            <person name="Li B."/>
            <person name="Bai Z."/>
            <person name="Luis Goicoechea J."/>
            <person name="Liang C."/>
            <person name="Chen C."/>
            <person name="Zhang W."/>
            <person name="Sun S."/>
            <person name="Liao Y."/>
            <person name="Zhang X."/>
            <person name="Yang L."/>
            <person name="Song C."/>
            <person name="Wang M."/>
            <person name="Shi J."/>
            <person name="Liu G."/>
            <person name="Liu J."/>
            <person name="Zhou H."/>
            <person name="Zhou W."/>
            <person name="Yu Q."/>
            <person name="An N."/>
            <person name="Chen Y."/>
            <person name="Cai Q."/>
            <person name="Wang B."/>
            <person name="Liu B."/>
            <person name="Min J."/>
            <person name="Huang Y."/>
            <person name="Wu H."/>
            <person name="Li Z."/>
            <person name="Zhang Y."/>
            <person name="Yin Y."/>
            <person name="Song W."/>
            <person name="Jiang J."/>
            <person name="Jackson S.A."/>
            <person name="Wing R.A."/>
            <person name="Wang J."/>
            <person name="Chen M."/>
        </authorList>
    </citation>
    <scope>NUCLEOTIDE SEQUENCE [LARGE SCALE GENOMIC DNA]</scope>
    <source>
        <strain evidence="2">cv. IRGC 101232</strain>
    </source>
</reference>
<proteinExistence type="predicted"/>
<feature type="transmembrane region" description="Helical" evidence="1">
    <location>
        <begin position="48"/>
        <end position="65"/>
    </location>
</feature>
<dbReference type="Gramene" id="OB06G12850.1">
    <property type="protein sequence ID" value="OB06G12850.1"/>
    <property type="gene ID" value="OB06G12850"/>
</dbReference>
<evidence type="ECO:0000256" key="1">
    <source>
        <dbReference type="SAM" id="Phobius"/>
    </source>
</evidence>
<dbReference type="Proteomes" id="UP000006038">
    <property type="component" value="Chromosome 6"/>
</dbReference>
<accession>J3MB91</accession>
<protein>
    <submittedName>
        <fullName evidence="2">Uncharacterized protein</fullName>
    </submittedName>
</protein>
<dbReference type="AlphaFoldDB" id="J3MB91"/>
<organism evidence="2">
    <name type="scientific">Oryza brachyantha</name>
    <name type="common">malo sina</name>
    <dbReference type="NCBI Taxonomy" id="4533"/>
    <lineage>
        <taxon>Eukaryota</taxon>
        <taxon>Viridiplantae</taxon>
        <taxon>Streptophyta</taxon>
        <taxon>Embryophyta</taxon>
        <taxon>Tracheophyta</taxon>
        <taxon>Spermatophyta</taxon>
        <taxon>Magnoliopsida</taxon>
        <taxon>Liliopsida</taxon>
        <taxon>Poales</taxon>
        <taxon>Poaceae</taxon>
        <taxon>BOP clade</taxon>
        <taxon>Oryzoideae</taxon>
        <taxon>Oryzeae</taxon>
        <taxon>Oryzinae</taxon>
        <taxon>Oryza</taxon>
    </lineage>
</organism>
<keyword evidence="1" id="KW-0472">Membrane</keyword>